<evidence type="ECO:0000259" key="1">
    <source>
        <dbReference type="Pfam" id="PF04954"/>
    </source>
</evidence>
<dbReference type="InterPro" id="IPR007037">
    <property type="entry name" value="SIP_rossman_dom"/>
</dbReference>
<dbReference type="InterPro" id="IPR039374">
    <property type="entry name" value="SIP_fam"/>
</dbReference>
<reference evidence="3" key="1">
    <citation type="journal article" date="2019" name="Int. J. Syst. Evol. Microbiol.">
        <title>The Global Catalogue of Microorganisms (GCM) 10K type strain sequencing project: providing services to taxonomists for standard genome sequencing and annotation.</title>
        <authorList>
            <consortium name="The Broad Institute Genomics Platform"/>
            <consortium name="The Broad Institute Genome Sequencing Center for Infectious Disease"/>
            <person name="Wu L."/>
            <person name="Ma J."/>
        </authorList>
    </citation>
    <scope>NUCLEOTIDE SEQUENCE [LARGE SCALE GENOMIC DNA]</scope>
    <source>
        <strain evidence="3">JCM 17705</strain>
    </source>
</reference>
<evidence type="ECO:0000313" key="3">
    <source>
        <dbReference type="Proteomes" id="UP001500582"/>
    </source>
</evidence>
<organism evidence="2 3">
    <name type="scientific">Mucilaginibacter gynuensis</name>
    <dbReference type="NCBI Taxonomy" id="1302236"/>
    <lineage>
        <taxon>Bacteria</taxon>
        <taxon>Pseudomonadati</taxon>
        <taxon>Bacteroidota</taxon>
        <taxon>Sphingobacteriia</taxon>
        <taxon>Sphingobacteriales</taxon>
        <taxon>Sphingobacteriaceae</taxon>
        <taxon>Mucilaginibacter</taxon>
    </lineage>
</organism>
<keyword evidence="3" id="KW-1185">Reference proteome</keyword>
<feature type="domain" description="SIP-like Rossmann fold" evidence="1">
    <location>
        <begin position="126"/>
        <end position="238"/>
    </location>
</feature>
<dbReference type="RefSeq" id="WP_345212792.1">
    <property type="nucleotide sequence ID" value="NZ_BAABFT010000012.1"/>
</dbReference>
<sequence length="238" mass="27015">METSTLHKIRKTASRFLEHKLLQSGTVLEVRQWEPSTLVEIDLHLPLVNMQQWDEVPYIKFRVDDLTFRDYTPSGWDAETNTCTIFVDAAHNGPGSNWAKGLSKGDIIGYLKTVGFTHHSPEPVSAVIALGDESSLGHMLALQQMVLPVARFSGAVVMGNEDHRQQFGEYFKSPLQPVPRKDIYGHHSLIEWVLEQYYSLENTVFYLAGNNTMVAQLRKMLKQQGYSSSQIKTQGFWS</sequence>
<dbReference type="EMBL" id="BAABFT010000012">
    <property type="protein sequence ID" value="GAA4332256.1"/>
    <property type="molecule type" value="Genomic_DNA"/>
</dbReference>
<dbReference type="SUPFAM" id="SSF52343">
    <property type="entry name" value="Ferredoxin reductase-like, C-terminal NADP-linked domain"/>
    <property type="match status" value="1"/>
</dbReference>
<accession>A0ABP8H0J8</accession>
<dbReference type="InterPro" id="IPR017938">
    <property type="entry name" value="Riboflavin_synthase-like_b-brl"/>
</dbReference>
<protein>
    <recommendedName>
        <fullName evidence="1">SIP-like Rossmann fold domain-containing protein</fullName>
    </recommendedName>
</protein>
<gene>
    <name evidence="2" type="ORF">GCM10023149_38430</name>
</gene>
<evidence type="ECO:0000313" key="2">
    <source>
        <dbReference type="EMBL" id="GAA4332256.1"/>
    </source>
</evidence>
<proteinExistence type="predicted"/>
<name>A0ABP8H0J8_9SPHI</name>
<dbReference type="Gene3D" id="3.40.50.80">
    <property type="entry name" value="Nucleotide-binding domain of ferredoxin-NADP reductase (FNR) module"/>
    <property type="match status" value="1"/>
</dbReference>
<dbReference type="PANTHER" id="PTHR30157:SF0">
    <property type="entry name" value="NADPH-DEPENDENT FERRIC-CHELATE REDUCTASE"/>
    <property type="match status" value="1"/>
</dbReference>
<dbReference type="InterPro" id="IPR039261">
    <property type="entry name" value="FNR_nucleotide-bd"/>
</dbReference>
<dbReference type="Gene3D" id="2.40.30.10">
    <property type="entry name" value="Translation factors"/>
    <property type="match status" value="1"/>
</dbReference>
<dbReference type="PANTHER" id="PTHR30157">
    <property type="entry name" value="FERRIC REDUCTASE, NADPH-DEPENDENT"/>
    <property type="match status" value="1"/>
</dbReference>
<dbReference type="SUPFAM" id="SSF63380">
    <property type="entry name" value="Riboflavin synthase domain-like"/>
    <property type="match status" value="1"/>
</dbReference>
<dbReference type="Proteomes" id="UP001500582">
    <property type="component" value="Unassembled WGS sequence"/>
</dbReference>
<dbReference type="Pfam" id="PF04954">
    <property type="entry name" value="SIP"/>
    <property type="match status" value="1"/>
</dbReference>
<comment type="caution">
    <text evidence="2">The sequence shown here is derived from an EMBL/GenBank/DDBJ whole genome shotgun (WGS) entry which is preliminary data.</text>
</comment>